<reference evidence="3 4" key="1">
    <citation type="submission" date="2017-11" db="EMBL/GenBank/DDBJ databases">
        <title>Infants hospitalized years apart are colonized by the same room-sourced microbial strains.</title>
        <authorList>
            <person name="Brooks B."/>
            <person name="Olm M.R."/>
            <person name="Firek B.A."/>
            <person name="Baker R."/>
            <person name="Thomas B.C."/>
            <person name="Morowitz M.J."/>
            <person name="Banfield J.F."/>
        </authorList>
    </citation>
    <scope>NUCLEOTIDE SEQUENCE [LARGE SCALE GENOMIC DNA]</scope>
    <source>
        <strain evidence="3">S2_009_000_R2_76</strain>
    </source>
</reference>
<feature type="transmembrane region" description="Helical" evidence="1">
    <location>
        <begin position="61"/>
        <end position="82"/>
    </location>
</feature>
<accession>A0A2W5F8G7</accession>
<name>A0A2W5F8G7_9SPHI</name>
<evidence type="ECO:0000256" key="1">
    <source>
        <dbReference type="SAM" id="Phobius"/>
    </source>
</evidence>
<dbReference type="Proteomes" id="UP000249645">
    <property type="component" value="Unassembled WGS sequence"/>
</dbReference>
<keyword evidence="1" id="KW-0472">Membrane</keyword>
<feature type="domain" description="DUF4328" evidence="2">
    <location>
        <begin position="51"/>
        <end position="206"/>
    </location>
</feature>
<dbReference type="InterPro" id="IPR025565">
    <property type="entry name" value="DUF4328"/>
</dbReference>
<organism evidence="3 4">
    <name type="scientific">Pseudopedobacter saltans</name>
    <dbReference type="NCBI Taxonomy" id="151895"/>
    <lineage>
        <taxon>Bacteria</taxon>
        <taxon>Pseudomonadati</taxon>
        <taxon>Bacteroidota</taxon>
        <taxon>Sphingobacteriia</taxon>
        <taxon>Sphingobacteriales</taxon>
        <taxon>Sphingobacteriaceae</taxon>
        <taxon>Pseudopedobacter</taxon>
    </lineage>
</organism>
<comment type="caution">
    <text evidence="3">The sequence shown here is derived from an EMBL/GenBank/DDBJ whole genome shotgun (WGS) entry which is preliminary data.</text>
</comment>
<dbReference type="EMBL" id="QFOI01000041">
    <property type="protein sequence ID" value="PZP51133.1"/>
    <property type="molecule type" value="Genomic_DNA"/>
</dbReference>
<gene>
    <name evidence="3" type="ORF">DI598_03930</name>
</gene>
<dbReference type="AlphaFoldDB" id="A0A2W5F8G7"/>
<dbReference type="Pfam" id="PF14219">
    <property type="entry name" value="DUF4328"/>
    <property type="match status" value="1"/>
</dbReference>
<sequence>MEIRPNNKRANQLIISISIVALLSLTSFFSKFLQYRLLVNIQEGDIYTDNQLTNSDLRENIILFAYIIAYVISVVMFIRWFRRAYYNLEQKESFLSYTNATAAWAWFVPIFNLYKPYQMMKEMFSKTELLLENNDIQPRKNLKTSILALWWVLWIVNGIADRLDYASSKNLETMDEFLSSSIVSMVHNFLRLPLAFVTILFITRYAANETLISQLPDKEELLNTSPAFHDAKEDIILIE</sequence>
<keyword evidence="1" id="KW-0812">Transmembrane</keyword>
<feature type="transmembrane region" description="Helical" evidence="1">
    <location>
        <begin position="12"/>
        <end position="30"/>
    </location>
</feature>
<keyword evidence="1" id="KW-1133">Transmembrane helix</keyword>
<evidence type="ECO:0000313" key="3">
    <source>
        <dbReference type="EMBL" id="PZP51133.1"/>
    </source>
</evidence>
<proteinExistence type="predicted"/>
<evidence type="ECO:0000259" key="2">
    <source>
        <dbReference type="Pfam" id="PF14219"/>
    </source>
</evidence>
<evidence type="ECO:0000313" key="4">
    <source>
        <dbReference type="Proteomes" id="UP000249645"/>
    </source>
</evidence>
<protein>
    <recommendedName>
        <fullName evidence="2">DUF4328 domain-containing protein</fullName>
    </recommendedName>
</protein>
<feature type="transmembrane region" description="Helical" evidence="1">
    <location>
        <begin position="94"/>
        <end position="114"/>
    </location>
</feature>